<evidence type="ECO:0000256" key="1">
    <source>
        <dbReference type="SAM" id="SignalP"/>
    </source>
</evidence>
<accession>A0A3G6N8W9</accession>
<feature type="signal peptide" evidence="1">
    <location>
        <begin position="1"/>
        <end position="18"/>
    </location>
</feature>
<organism evidence="2 3">
    <name type="scientific">Chryseobacterium indoltheticum</name>
    <dbReference type="NCBI Taxonomy" id="254"/>
    <lineage>
        <taxon>Bacteria</taxon>
        <taxon>Pseudomonadati</taxon>
        <taxon>Bacteroidota</taxon>
        <taxon>Flavobacteriia</taxon>
        <taxon>Flavobacteriales</taxon>
        <taxon>Weeksellaceae</taxon>
        <taxon>Chryseobacterium group</taxon>
        <taxon>Chryseobacterium</taxon>
    </lineage>
</organism>
<feature type="chain" id="PRO_5018189643" evidence="1">
    <location>
        <begin position="19"/>
        <end position="179"/>
    </location>
</feature>
<reference evidence="2 3" key="1">
    <citation type="submission" date="2018-11" db="EMBL/GenBank/DDBJ databases">
        <title>Proposal to divide the Flavobacteriaceae and reorganize its genera based on Amino Acid Identity values calculated from whole genome sequences.</title>
        <authorList>
            <person name="Nicholson A.C."/>
            <person name="Gulvik C.A."/>
            <person name="Whitney A.M."/>
            <person name="Humrighouse B.W."/>
            <person name="Bell M."/>
            <person name="Holmes B."/>
            <person name="Steigerwalt A."/>
            <person name="Villarma A."/>
            <person name="Sheth M."/>
            <person name="Batra D."/>
            <person name="Pryor J."/>
            <person name="Bernardet J.-F."/>
            <person name="Hugo C."/>
            <person name="Kampfer P."/>
            <person name="Newman J."/>
            <person name="Mcquiston J.R."/>
        </authorList>
    </citation>
    <scope>NUCLEOTIDE SEQUENCE [LARGE SCALE GENOMIC DNA]</scope>
    <source>
        <strain evidence="2 3">G0211</strain>
    </source>
</reference>
<dbReference type="Proteomes" id="UP000269076">
    <property type="component" value="Chromosome"/>
</dbReference>
<keyword evidence="1" id="KW-0732">Signal</keyword>
<sequence length="179" mass="21123">MKTKFFLLFIIISTLSFSQNLESSTRKFIDQAQFTQINKDWNVIAEFESGIGEYVNFYPIEVINIKSNTKVKALQLDMYVKKPEVNKTAWVGLDEIDEFIIFIEKNVIPNLDLKFKKKSTEYIFKAKEMTFSYLVDEKRKRISITLNNYDGNGIPNYYFWTETQVTKIPKLLEVLKQIK</sequence>
<gene>
    <name evidence="2" type="ORF">EG340_18230</name>
</gene>
<dbReference type="RefSeq" id="WP_123887183.1">
    <property type="nucleotide sequence ID" value="NZ_CP033928.1"/>
</dbReference>
<name>A0A3G6N8W9_9FLAO</name>
<proteinExistence type="predicted"/>
<dbReference type="AlphaFoldDB" id="A0A3G6N8W9"/>
<evidence type="ECO:0000313" key="2">
    <source>
        <dbReference type="EMBL" id="AZA62838.1"/>
    </source>
</evidence>
<evidence type="ECO:0000313" key="3">
    <source>
        <dbReference type="Proteomes" id="UP000269076"/>
    </source>
</evidence>
<protein>
    <submittedName>
        <fullName evidence="2">Uncharacterized protein</fullName>
    </submittedName>
</protein>
<dbReference type="EMBL" id="CP033928">
    <property type="protein sequence ID" value="AZA62838.1"/>
    <property type="molecule type" value="Genomic_DNA"/>
</dbReference>